<name>A0A699XEH6_TANCI</name>
<protein>
    <submittedName>
        <fullName evidence="1">Uncharacterized protein</fullName>
    </submittedName>
</protein>
<comment type="caution">
    <text evidence="1">The sequence shown here is derived from an EMBL/GenBank/DDBJ whole genome shotgun (WGS) entry which is preliminary data.</text>
</comment>
<evidence type="ECO:0000313" key="1">
    <source>
        <dbReference type="EMBL" id="GFD57573.1"/>
    </source>
</evidence>
<organism evidence="1">
    <name type="scientific">Tanacetum cinerariifolium</name>
    <name type="common">Dalmatian daisy</name>
    <name type="synonym">Chrysanthemum cinerariifolium</name>
    <dbReference type="NCBI Taxonomy" id="118510"/>
    <lineage>
        <taxon>Eukaryota</taxon>
        <taxon>Viridiplantae</taxon>
        <taxon>Streptophyta</taxon>
        <taxon>Embryophyta</taxon>
        <taxon>Tracheophyta</taxon>
        <taxon>Spermatophyta</taxon>
        <taxon>Magnoliopsida</taxon>
        <taxon>eudicotyledons</taxon>
        <taxon>Gunneridae</taxon>
        <taxon>Pentapetalae</taxon>
        <taxon>asterids</taxon>
        <taxon>campanulids</taxon>
        <taxon>Asterales</taxon>
        <taxon>Asteraceae</taxon>
        <taxon>Asteroideae</taxon>
        <taxon>Anthemideae</taxon>
        <taxon>Anthemidinae</taxon>
        <taxon>Tanacetum</taxon>
    </lineage>
</organism>
<gene>
    <name evidence="1" type="ORF">Tci_929542</name>
</gene>
<accession>A0A699XEH6</accession>
<feature type="non-terminal residue" evidence="1">
    <location>
        <position position="1"/>
    </location>
</feature>
<dbReference type="AlphaFoldDB" id="A0A699XEH6"/>
<dbReference type="EMBL" id="BKCJ011842509">
    <property type="protein sequence ID" value="GFD57573.1"/>
    <property type="molecule type" value="Genomic_DNA"/>
</dbReference>
<sequence>LVHKIVGLVVGKIDARFLVYLRQLLVGRAGGEAEGQGKKGRFQEAEGGFHAGSVCGWSEFGLLVSLYTAVMLSVAKHLYRTVG</sequence>
<proteinExistence type="predicted"/>
<reference evidence="1" key="1">
    <citation type="journal article" date="2019" name="Sci. Rep.">
        <title>Draft genome of Tanacetum cinerariifolium, the natural source of mosquito coil.</title>
        <authorList>
            <person name="Yamashiro T."/>
            <person name="Shiraishi A."/>
            <person name="Satake H."/>
            <person name="Nakayama K."/>
        </authorList>
    </citation>
    <scope>NUCLEOTIDE SEQUENCE</scope>
</reference>